<evidence type="ECO:0000256" key="6">
    <source>
        <dbReference type="ARBA" id="ARBA00023136"/>
    </source>
</evidence>
<accession>A0A840P800</accession>
<keyword evidence="4 7" id="KW-0812">Transmembrane</keyword>
<dbReference type="Gene3D" id="1.10.3720.10">
    <property type="entry name" value="MetI-like"/>
    <property type="match status" value="1"/>
</dbReference>
<dbReference type="RefSeq" id="WP_185050511.1">
    <property type="nucleotide sequence ID" value="NZ_BAABIX010000001.1"/>
</dbReference>
<feature type="transmembrane region" description="Helical" evidence="7">
    <location>
        <begin position="199"/>
        <end position="217"/>
    </location>
</feature>
<evidence type="ECO:0000256" key="4">
    <source>
        <dbReference type="ARBA" id="ARBA00022692"/>
    </source>
</evidence>
<dbReference type="PROSITE" id="PS50928">
    <property type="entry name" value="ABC_TM1"/>
    <property type="match status" value="1"/>
</dbReference>
<feature type="transmembrane region" description="Helical" evidence="7">
    <location>
        <begin position="147"/>
        <end position="166"/>
    </location>
</feature>
<feature type="transmembrane region" description="Helical" evidence="7">
    <location>
        <begin position="18"/>
        <end position="39"/>
    </location>
</feature>
<dbReference type="EMBL" id="JACHGN010000006">
    <property type="protein sequence ID" value="MBB5133560.1"/>
    <property type="molecule type" value="Genomic_DNA"/>
</dbReference>
<dbReference type="GO" id="GO:0055085">
    <property type="term" value="P:transmembrane transport"/>
    <property type="evidence" value="ECO:0007669"/>
    <property type="project" value="InterPro"/>
</dbReference>
<feature type="transmembrane region" description="Helical" evidence="7">
    <location>
        <begin position="78"/>
        <end position="102"/>
    </location>
</feature>
<comment type="similarity">
    <text evidence="7">Belongs to the binding-protein-dependent transport system permease family.</text>
</comment>
<feature type="transmembrane region" description="Helical" evidence="7">
    <location>
        <begin position="249"/>
        <end position="270"/>
    </location>
</feature>
<evidence type="ECO:0000256" key="5">
    <source>
        <dbReference type="ARBA" id="ARBA00022989"/>
    </source>
</evidence>
<comment type="subcellular location">
    <subcellularLocation>
        <location evidence="1 7">Cell membrane</location>
        <topology evidence="1 7">Multi-pass membrane protein</topology>
    </subcellularLocation>
</comment>
<dbReference type="Proteomes" id="UP000578449">
    <property type="component" value="Unassembled WGS sequence"/>
</dbReference>
<evidence type="ECO:0000256" key="7">
    <source>
        <dbReference type="RuleBase" id="RU363032"/>
    </source>
</evidence>
<evidence type="ECO:0000256" key="2">
    <source>
        <dbReference type="ARBA" id="ARBA00022448"/>
    </source>
</evidence>
<dbReference type="AlphaFoldDB" id="A0A840P800"/>
<keyword evidence="6 7" id="KW-0472">Membrane</keyword>
<evidence type="ECO:0000313" key="9">
    <source>
        <dbReference type="EMBL" id="MBB5133560.1"/>
    </source>
</evidence>
<sequence length="285" mass="30713">MSAPAGTGRAAFGPVSRAVIVVILGAAALLAVGPLLWLVSTSVKDRGDVFSVPPEIIPADPTLDNYAYVWNQADVQQYFANSLIVSAGTVLLNVSAAALLGFALGRFRFKGRRLLFLLGLGTMVVPFPAIMLPLFVATKEMGLTDNLLGIIVPTAALNLWLSVYILREAFGGLPDELEEAAVIDGCSPPRLLFRVMLPLVKAPLATSAILVFTLTWSDFLWPLVIMRDHTRFTISVGLQYFMSTLTSNWHHIAAIAVIASLPVVVIFLVLQRYFFSDVLAGSAKG</sequence>
<evidence type="ECO:0000313" key="10">
    <source>
        <dbReference type="Proteomes" id="UP000578449"/>
    </source>
</evidence>
<dbReference type="InterPro" id="IPR000515">
    <property type="entry name" value="MetI-like"/>
</dbReference>
<dbReference type="InterPro" id="IPR035906">
    <property type="entry name" value="MetI-like_sf"/>
</dbReference>
<name>A0A840P800_9ACTN</name>
<gene>
    <name evidence="9" type="ORF">HNP84_003286</name>
</gene>
<dbReference type="SUPFAM" id="SSF161098">
    <property type="entry name" value="MetI-like"/>
    <property type="match status" value="1"/>
</dbReference>
<evidence type="ECO:0000256" key="3">
    <source>
        <dbReference type="ARBA" id="ARBA00022475"/>
    </source>
</evidence>
<dbReference type="PANTHER" id="PTHR43744">
    <property type="entry name" value="ABC TRANSPORTER PERMEASE PROTEIN MG189-RELATED-RELATED"/>
    <property type="match status" value="1"/>
</dbReference>
<keyword evidence="3" id="KW-1003">Cell membrane</keyword>
<evidence type="ECO:0000259" key="8">
    <source>
        <dbReference type="PROSITE" id="PS50928"/>
    </source>
</evidence>
<keyword evidence="2 7" id="KW-0813">Transport</keyword>
<protein>
    <submittedName>
        <fullName evidence="9">ABC-type glycerol-3-phosphate transport system permease component</fullName>
    </submittedName>
</protein>
<keyword evidence="5 7" id="KW-1133">Transmembrane helix</keyword>
<evidence type="ECO:0000256" key="1">
    <source>
        <dbReference type="ARBA" id="ARBA00004651"/>
    </source>
</evidence>
<dbReference type="CDD" id="cd06261">
    <property type="entry name" value="TM_PBP2"/>
    <property type="match status" value="1"/>
</dbReference>
<feature type="domain" description="ABC transmembrane type-1" evidence="8">
    <location>
        <begin position="79"/>
        <end position="270"/>
    </location>
</feature>
<dbReference type="GO" id="GO:0005886">
    <property type="term" value="C:plasma membrane"/>
    <property type="evidence" value="ECO:0007669"/>
    <property type="project" value="UniProtKB-SubCell"/>
</dbReference>
<dbReference type="PANTHER" id="PTHR43744:SF3">
    <property type="entry name" value="LACTOSE TRANSPORT SYSTEM PERMEASE PROTEIN LACG"/>
    <property type="match status" value="1"/>
</dbReference>
<reference evidence="9 10" key="1">
    <citation type="submission" date="2020-08" db="EMBL/GenBank/DDBJ databases">
        <title>Genomic Encyclopedia of Type Strains, Phase IV (KMG-IV): sequencing the most valuable type-strain genomes for metagenomic binning, comparative biology and taxonomic classification.</title>
        <authorList>
            <person name="Goeker M."/>
        </authorList>
    </citation>
    <scope>NUCLEOTIDE SEQUENCE [LARGE SCALE GENOMIC DNA]</scope>
    <source>
        <strain evidence="9 10">DSM 45615</strain>
    </source>
</reference>
<dbReference type="Pfam" id="PF00528">
    <property type="entry name" value="BPD_transp_1"/>
    <property type="match status" value="1"/>
</dbReference>
<keyword evidence="10" id="KW-1185">Reference proteome</keyword>
<feature type="transmembrane region" description="Helical" evidence="7">
    <location>
        <begin position="114"/>
        <end position="135"/>
    </location>
</feature>
<organism evidence="9 10">
    <name type="scientific">Thermocatellispora tengchongensis</name>
    <dbReference type="NCBI Taxonomy" id="1073253"/>
    <lineage>
        <taxon>Bacteria</taxon>
        <taxon>Bacillati</taxon>
        <taxon>Actinomycetota</taxon>
        <taxon>Actinomycetes</taxon>
        <taxon>Streptosporangiales</taxon>
        <taxon>Streptosporangiaceae</taxon>
        <taxon>Thermocatellispora</taxon>
    </lineage>
</organism>
<comment type="caution">
    <text evidence="9">The sequence shown here is derived from an EMBL/GenBank/DDBJ whole genome shotgun (WGS) entry which is preliminary data.</text>
</comment>
<proteinExistence type="inferred from homology"/>